<evidence type="ECO:0000313" key="2">
    <source>
        <dbReference type="EMBL" id="SDQ07737.1"/>
    </source>
</evidence>
<reference evidence="3" key="1">
    <citation type="submission" date="2016-10" db="EMBL/GenBank/DDBJ databases">
        <authorList>
            <person name="Varghese N."/>
            <person name="Submissions S."/>
        </authorList>
    </citation>
    <scope>NUCLEOTIDE SEQUENCE [LARGE SCALE GENOMIC DNA]</scope>
    <source>
        <strain evidence="3">DSM 17072</strain>
    </source>
</reference>
<accession>A0A1H0XXX7</accession>
<evidence type="ECO:0000313" key="3">
    <source>
        <dbReference type="Proteomes" id="UP000199627"/>
    </source>
</evidence>
<organism evidence="2 3">
    <name type="scientific">Chryseobacterium soldanellicola</name>
    <dbReference type="NCBI Taxonomy" id="311333"/>
    <lineage>
        <taxon>Bacteria</taxon>
        <taxon>Pseudomonadati</taxon>
        <taxon>Bacteroidota</taxon>
        <taxon>Flavobacteriia</taxon>
        <taxon>Flavobacteriales</taxon>
        <taxon>Weeksellaceae</taxon>
        <taxon>Chryseobacterium group</taxon>
        <taxon>Chryseobacterium</taxon>
    </lineage>
</organism>
<sequence>MKKVLLITLLLLGSVIRLNAQVGIGTPTPHGTLDLGTNSGIDINDVKGKKLAIYNTSSGNYFYGFGISPNTLQFHASSSPTGAPAMVLQNTGNLGIGTVTPSPSALIEMASTSKGLLPPRMSTVQRDGITPKPEGLVIYNLDIHCLQYWNATEWIGNCSNSNGGGVATITNCTTTALSGTYQQGMAMNSSNTVVLAVNVTQLGAWSAASNSMNGVTFSGSGNFTALGNQNITLTATGTASSGGTFNYTYTLGNSTCTRPITYSNGGGVATITNCTTTTLNGTYQQGMAMNSSNTVVLTVNVTQLGAWSATSNTANGISFSGSGTFTALGNQNITLTATGTPSNSGSFNYNFNLGSSNCSGRSINFGTAPLTICDIGPADVPNSFTISGLNVSISATHTGSTNNSQITNCAGGGAQVDFATSWALGWNGSATATTTTFTFSRPVKDVEIFLSELNSGQAVTFTAQNGGGASFSPTLTTTAYCAAGAHSISGNTVSASTSGVRRNTGLKIQAGGAYFTTLTITHNGLPNTLGGSVQPSFNGTAAQLVICNATAQ</sequence>
<proteinExistence type="predicted"/>
<evidence type="ECO:0008006" key="4">
    <source>
        <dbReference type="Google" id="ProtNLM"/>
    </source>
</evidence>
<keyword evidence="1" id="KW-0732">Signal</keyword>
<protein>
    <recommendedName>
        <fullName evidence="4">Ig-like domain-containing protein</fullName>
    </recommendedName>
</protein>
<dbReference type="OrthoDB" id="1377352at2"/>
<dbReference type="EMBL" id="FNKL01000001">
    <property type="protein sequence ID" value="SDQ07737.1"/>
    <property type="molecule type" value="Genomic_DNA"/>
</dbReference>
<feature type="chain" id="PRO_5011484601" description="Ig-like domain-containing protein" evidence="1">
    <location>
        <begin position="21"/>
        <end position="552"/>
    </location>
</feature>
<gene>
    <name evidence="2" type="ORF">SAMN05421664_0349</name>
</gene>
<dbReference type="STRING" id="311333.SAMN05421664_0349"/>
<name>A0A1H0XXX7_9FLAO</name>
<dbReference type="AlphaFoldDB" id="A0A1H0XXX7"/>
<dbReference type="Proteomes" id="UP000199627">
    <property type="component" value="Unassembled WGS sequence"/>
</dbReference>
<dbReference type="RefSeq" id="WP_089753041.1">
    <property type="nucleotide sequence ID" value="NZ_FNKL01000001.1"/>
</dbReference>
<keyword evidence="3" id="KW-1185">Reference proteome</keyword>
<evidence type="ECO:0000256" key="1">
    <source>
        <dbReference type="SAM" id="SignalP"/>
    </source>
</evidence>
<feature type="signal peptide" evidence="1">
    <location>
        <begin position="1"/>
        <end position="20"/>
    </location>
</feature>